<organism evidence="4 5">
    <name type="scientific">Melopsittacus undulatus</name>
    <name type="common">Budgerigar</name>
    <name type="synonym">Psittacus undulatus</name>
    <dbReference type="NCBI Taxonomy" id="13146"/>
    <lineage>
        <taxon>Eukaryota</taxon>
        <taxon>Metazoa</taxon>
        <taxon>Chordata</taxon>
        <taxon>Craniata</taxon>
        <taxon>Vertebrata</taxon>
        <taxon>Euteleostomi</taxon>
        <taxon>Archelosauria</taxon>
        <taxon>Archosauria</taxon>
        <taxon>Dinosauria</taxon>
        <taxon>Saurischia</taxon>
        <taxon>Theropoda</taxon>
        <taxon>Coelurosauria</taxon>
        <taxon>Aves</taxon>
        <taxon>Neognathae</taxon>
        <taxon>Neoaves</taxon>
        <taxon>Telluraves</taxon>
        <taxon>Australaves</taxon>
        <taxon>Psittaciformes</taxon>
        <taxon>Psittaculidae</taxon>
        <taxon>Melopsittacus</taxon>
    </lineage>
</organism>
<accession>A0A8C6IQG0</accession>
<reference evidence="4" key="1">
    <citation type="submission" date="2020-03" db="EMBL/GenBank/DDBJ databases">
        <title>Melopsittacus undulatus (budgerigar) genome, bMelUnd1, maternal haplotype with Z.</title>
        <authorList>
            <person name="Gedman G."/>
            <person name="Mountcastle J."/>
            <person name="Haase B."/>
            <person name="Formenti G."/>
            <person name="Wright T."/>
            <person name="Apodaca J."/>
            <person name="Pelan S."/>
            <person name="Chow W."/>
            <person name="Rhie A."/>
            <person name="Howe K."/>
            <person name="Fedrigo O."/>
            <person name="Jarvis E.D."/>
        </authorList>
    </citation>
    <scope>NUCLEOTIDE SEQUENCE [LARGE SCALE GENOMIC DNA]</scope>
</reference>
<dbReference type="PANTHER" id="PTHR31259">
    <property type="entry name" value="ENDOSOME-ASSOCIATED TRAFFICKING REGULATOR 1"/>
    <property type="match status" value="1"/>
</dbReference>
<evidence type="ECO:0000256" key="2">
    <source>
        <dbReference type="ARBA" id="ARBA00016007"/>
    </source>
</evidence>
<evidence type="ECO:0000313" key="4">
    <source>
        <dbReference type="Ensembl" id="ENSMUNP00000000693.2"/>
    </source>
</evidence>
<evidence type="ECO:0000313" key="5">
    <source>
        <dbReference type="Proteomes" id="UP000694405"/>
    </source>
</evidence>
<evidence type="ECO:0000256" key="3">
    <source>
        <dbReference type="ARBA" id="ARBA00023054"/>
    </source>
</evidence>
<keyword evidence="5" id="KW-1185">Reference proteome</keyword>
<accession>A0A8V5FIB0</accession>
<comment type="similarity">
    <text evidence="1">Belongs to the ENTR1 family.</text>
</comment>
<dbReference type="InterPro" id="IPR026757">
    <property type="entry name" value="ENTR1"/>
</dbReference>
<sequence>MQRQLKIIILQGELKSSKAENESLKAGQTPNLGAMKHRVHFALQNLHKLIMAENWVIKQLTSVAESLRFVAEVLESTGKINKVEAEEEP</sequence>
<dbReference type="Ensembl" id="ENSMUNT00000000818.2">
    <property type="protein sequence ID" value="ENSMUNP00000000693.2"/>
    <property type="gene ID" value="ENSMUNG00000000650.2"/>
</dbReference>
<evidence type="ECO:0000256" key="1">
    <source>
        <dbReference type="ARBA" id="ARBA00007791"/>
    </source>
</evidence>
<dbReference type="GO" id="GO:0045724">
    <property type="term" value="P:positive regulation of cilium assembly"/>
    <property type="evidence" value="ECO:0007669"/>
    <property type="project" value="TreeGrafter"/>
</dbReference>
<dbReference type="GO" id="GO:0030496">
    <property type="term" value="C:midbody"/>
    <property type="evidence" value="ECO:0007669"/>
    <property type="project" value="TreeGrafter"/>
</dbReference>
<dbReference type="AlphaFoldDB" id="A0A8C6IQG0"/>
<dbReference type="GO" id="GO:0005769">
    <property type="term" value="C:early endosome"/>
    <property type="evidence" value="ECO:0007669"/>
    <property type="project" value="TreeGrafter"/>
</dbReference>
<dbReference type="GO" id="GO:1903566">
    <property type="term" value="P:positive regulation of protein localization to cilium"/>
    <property type="evidence" value="ECO:0007669"/>
    <property type="project" value="TreeGrafter"/>
</dbReference>
<reference evidence="4" key="3">
    <citation type="submission" date="2025-09" db="UniProtKB">
        <authorList>
            <consortium name="Ensembl"/>
        </authorList>
    </citation>
    <scope>IDENTIFICATION</scope>
</reference>
<dbReference type="Proteomes" id="UP000694405">
    <property type="component" value="Chromosome 5"/>
</dbReference>
<keyword evidence="3" id="KW-0175">Coiled coil</keyword>
<dbReference type="PANTHER" id="PTHR31259:SF3">
    <property type="entry name" value="ENDOSOME-ASSOCIATED-TRAFFICKING REGULATOR 1"/>
    <property type="match status" value="1"/>
</dbReference>
<dbReference type="GO" id="GO:0032465">
    <property type="term" value="P:regulation of cytokinesis"/>
    <property type="evidence" value="ECO:0007669"/>
    <property type="project" value="TreeGrafter"/>
</dbReference>
<dbReference type="GO" id="GO:0036064">
    <property type="term" value="C:ciliary basal body"/>
    <property type="evidence" value="ECO:0007669"/>
    <property type="project" value="TreeGrafter"/>
</dbReference>
<proteinExistence type="inferred from homology"/>
<protein>
    <recommendedName>
        <fullName evidence="2">Endosome-associated-trafficking regulator 1</fullName>
    </recommendedName>
</protein>
<name>A0A8C6IQG0_MELUD</name>
<dbReference type="GO" id="GO:0055037">
    <property type="term" value="C:recycling endosome"/>
    <property type="evidence" value="ECO:0007669"/>
    <property type="project" value="TreeGrafter"/>
</dbReference>
<dbReference type="GO" id="GO:0005813">
    <property type="term" value="C:centrosome"/>
    <property type="evidence" value="ECO:0007669"/>
    <property type="project" value="TreeGrafter"/>
</dbReference>
<reference evidence="4" key="2">
    <citation type="submission" date="2025-08" db="UniProtKB">
        <authorList>
            <consortium name="Ensembl"/>
        </authorList>
    </citation>
    <scope>IDENTIFICATION</scope>
</reference>